<feature type="transmembrane region" description="Helical" evidence="1">
    <location>
        <begin position="12"/>
        <end position="38"/>
    </location>
</feature>
<dbReference type="Pfam" id="PF11188">
    <property type="entry name" value="DUF2975"/>
    <property type="match status" value="1"/>
</dbReference>
<protein>
    <submittedName>
        <fullName evidence="2">DUF2975 domain-containing protein</fullName>
    </submittedName>
</protein>
<dbReference type="InterPro" id="IPR021354">
    <property type="entry name" value="DUF2975"/>
</dbReference>
<name>A0A9Q3V8U8_CLOBO</name>
<feature type="transmembrane region" description="Helical" evidence="1">
    <location>
        <begin position="138"/>
        <end position="155"/>
    </location>
</feature>
<dbReference type="Proteomes" id="UP000813637">
    <property type="component" value="Unassembled WGS sequence"/>
</dbReference>
<keyword evidence="1" id="KW-1133">Transmembrane helix</keyword>
<sequence length="169" mass="19360">MWRKKMSNCKKISLSQILLLVLDIILILGVITTVIVYYNTFFKGSGNLNGLNKFIMFALLTVGITCIFFIILELRKIVLTLIKGNPFVWLNVKALKRISLECFIIASCYIVNFIVNFGENKYKFIYLDSKGIHTDTEPIIFILAGVFIAILANVFKKAIEYKEENDFTI</sequence>
<feature type="transmembrane region" description="Helical" evidence="1">
    <location>
        <begin position="98"/>
        <end position="118"/>
    </location>
</feature>
<reference evidence="2" key="2">
    <citation type="journal article" date="2021" name="Microorganisms">
        <title>Extensive Genome Exploration of Clostridium botulinum Group III Field Strains.</title>
        <authorList>
            <person name="Fillo S."/>
            <person name="Giordani F."/>
            <person name="Tonon E."/>
            <person name="Drigo I."/>
            <person name="Anselmo A."/>
            <person name="Fortunato A."/>
            <person name="Lista F."/>
            <person name="Bano L."/>
        </authorList>
    </citation>
    <scope>NUCLEOTIDE SEQUENCE</scope>
    <source>
        <strain evidence="2">IZSVe-TV_9877_3_12</strain>
    </source>
</reference>
<organism evidence="2 3">
    <name type="scientific">Clostridium botulinum C</name>
    <dbReference type="NCBI Taxonomy" id="36828"/>
    <lineage>
        <taxon>Bacteria</taxon>
        <taxon>Bacillati</taxon>
        <taxon>Bacillota</taxon>
        <taxon>Clostridia</taxon>
        <taxon>Eubacteriales</taxon>
        <taxon>Clostridiaceae</taxon>
        <taxon>Clostridium</taxon>
    </lineage>
</organism>
<keyword evidence="1" id="KW-0812">Transmembrane</keyword>
<feature type="transmembrane region" description="Helical" evidence="1">
    <location>
        <begin position="54"/>
        <end position="74"/>
    </location>
</feature>
<proteinExistence type="predicted"/>
<evidence type="ECO:0000256" key="1">
    <source>
        <dbReference type="SAM" id="Phobius"/>
    </source>
</evidence>
<evidence type="ECO:0000313" key="2">
    <source>
        <dbReference type="EMBL" id="MCD3194451.1"/>
    </source>
</evidence>
<dbReference type="EMBL" id="JAAMYB010000002">
    <property type="protein sequence ID" value="MCD3194451.1"/>
    <property type="molecule type" value="Genomic_DNA"/>
</dbReference>
<reference evidence="2" key="1">
    <citation type="submission" date="2020-02" db="EMBL/GenBank/DDBJ databases">
        <authorList>
            <person name="Fillo S."/>
            <person name="Giordani F."/>
            <person name="Tonon E."/>
            <person name="Drigo I."/>
            <person name="Anselmo A."/>
            <person name="Fortunato A."/>
            <person name="Bano L."/>
            <person name="Lista F."/>
        </authorList>
    </citation>
    <scope>NUCLEOTIDE SEQUENCE</scope>
    <source>
        <strain evidence="2">IZSVe-TV_9877_3_12</strain>
    </source>
</reference>
<dbReference type="AlphaFoldDB" id="A0A9Q3V8U8"/>
<comment type="caution">
    <text evidence="2">The sequence shown here is derived from an EMBL/GenBank/DDBJ whole genome shotgun (WGS) entry which is preliminary data.</text>
</comment>
<evidence type="ECO:0000313" key="3">
    <source>
        <dbReference type="Proteomes" id="UP000813637"/>
    </source>
</evidence>
<accession>A0A9Q3V8U8</accession>
<gene>
    <name evidence="2" type="ORF">G8S53_03980</name>
</gene>
<keyword evidence="1" id="KW-0472">Membrane</keyword>